<dbReference type="Proteomes" id="UP000740883">
    <property type="component" value="Unassembled WGS sequence"/>
</dbReference>
<name>A0A9P6GWL1_9MICR</name>
<reference evidence="3 4" key="1">
    <citation type="journal article" date="2020" name="Genome Biol. Evol.">
        <title>Comparative genomics of strictly vertically transmitted, feminizing microsporidia endosymbionts of amphipod crustaceans.</title>
        <authorList>
            <person name="Cormier A."/>
            <person name="Chebbi M.A."/>
            <person name="Giraud I."/>
            <person name="Wattier R."/>
            <person name="Teixeira M."/>
            <person name="Gilbert C."/>
            <person name="Rigaud T."/>
            <person name="Cordaux R."/>
        </authorList>
    </citation>
    <scope>NUCLEOTIDE SEQUENCE [LARGE SCALE GENOMIC DNA]</scope>
    <source>
        <strain evidence="3 4">Ou3-Ou53</strain>
    </source>
</reference>
<evidence type="ECO:0000313" key="3">
    <source>
        <dbReference type="EMBL" id="KAF9758204.1"/>
    </source>
</evidence>
<dbReference type="PROSITE" id="PS50157">
    <property type="entry name" value="ZINC_FINGER_C2H2_2"/>
    <property type="match status" value="1"/>
</dbReference>
<evidence type="ECO:0000313" key="4">
    <source>
        <dbReference type="Proteomes" id="UP000740883"/>
    </source>
</evidence>
<evidence type="ECO:0000256" key="1">
    <source>
        <dbReference type="PROSITE-ProRule" id="PRU00042"/>
    </source>
</evidence>
<accession>A0A9P6GWL1</accession>
<dbReference type="InterPro" id="IPR013087">
    <property type="entry name" value="Znf_C2H2_type"/>
</dbReference>
<dbReference type="AlphaFoldDB" id="A0A9P6GWL1"/>
<keyword evidence="4" id="KW-1185">Reference proteome</keyword>
<proteinExistence type="predicted"/>
<dbReference type="PROSITE" id="PS00028">
    <property type="entry name" value="ZINC_FINGER_C2H2_1"/>
    <property type="match status" value="1"/>
</dbReference>
<keyword evidence="1" id="KW-0863">Zinc-finger</keyword>
<organism evidence="3 4">
    <name type="scientific">Nosema granulosis</name>
    <dbReference type="NCBI Taxonomy" id="83296"/>
    <lineage>
        <taxon>Eukaryota</taxon>
        <taxon>Fungi</taxon>
        <taxon>Fungi incertae sedis</taxon>
        <taxon>Microsporidia</taxon>
        <taxon>Nosematidae</taxon>
        <taxon>Nosema</taxon>
    </lineage>
</organism>
<dbReference type="GO" id="GO:0008270">
    <property type="term" value="F:zinc ion binding"/>
    <property type="evidence" value="ECO:0007669"/>
    <property type="project" value="UniProtKB-KW"/>
</dbReference>
<protein>
    <submittedName>
        <fullName evidence="3">Zinc finger C2H2 protein</fullName>
    </submittedName>
</protein>
<comment type="caution">
    <text evidence="3">The sequence shown here is derived from an EMBL/GenBank/DDBJ whole genome shotgun (WGS) entry which is preliminary data.</text>
</comment>
<sequence>MKHRRMDHEGIDIFFLLNEKQVVTKTELADLLPLQNHDQYQRSFYKRRLCDIFLKNYSCDWFASNYLLGKKEIKFHNFDLNGEYLIIYGVANYHTASVLQSILSEIDGFISFTLFEPDLKRGFRRDCYVRMQDSDMESKHNEIRRKLNDLRIEFGSVKIDVDENTTVGNPKVDLTEVINFTKSVCKFYNVSMSEVCELHNKNSTFKDANSPDFYLSILKHIFLFNYSTSQQFYSPLEYYVKRNQTVGDAKRRRVLIMNYPNFSYVKETPIDFLLGKTLGRYDTNVFKCLFCEKMFESEEFVLQHHKKKHSADMEAREKKFADFSSFVDSLDFFILNVAEGSFENVPSFIKERDERSVVYDMNHVFSGEIKLDG</sequence>
<keyword evidence="1" id="KW-0862">Zinc</keyword>
<evidence type="ECO:0000259" key="2">
    <source>
        <dbReference type="PROSITE" id="PS50157"/>
    </source>
</evidence>
<keyword evidence="1" id="KW-0479">Metal-binding</keyword>
<gene>
    <name evidence="3" type="ORF">NGRA_3245</name>
</gene>
<feature type="domain" description="C2H2-type" evidence="2">
    <location>
        <begin position="286"/>
        <end position="314"/>
    </location>
</feature>
<dbReference type="EMBL" id="SBJO01000711">
    <property type="protein sequence ID" value="KAF9758204.1"/>
    <property type="molecule type" value="Genomic_DNA"/>
</dbReference>
<dbReference type="OrthoDB" id="342064at2759"/>